<protein>
    <submittedName>
        <fullName evidence="3">Lipid carrier protein YhbT</fullName>
    </submittedName>
</protein>
<evidence type="ECO:0000313" key="4">
    <source>
        <dbReference type="Proteomes" id="UP000556869"/>
    </source>
</evidence>
<evidence type="ECO:0000256" key="1">
    <source>
        <dbReference type="SAM" id="MobiDB-lite"/>
    </source>
</evidence>
<dbReference type="RefSeq" id="WP_245227676.1">
    <property type="nucleotide sequence ID" value="NZ_AP027269.1"/>
</dbReference>
<gene>
    <name evidence="3" type="ORF">GGR96_001099</name>
</gene>
<feature type="domain" description="SCP2" evidence="2">
    <location>
        <begin position="61"/>
        <end position="136"/>
    </location>
</feature>
<dbReference type="InterPro" id="IPR036527">
    <property type="entry name" value="SCP2_sterol-bd_dom_sf"/>
</dbReference>
<comment type="caution">
    <text evidence="3">The sequence shown here is derived from an EMBL/GenBank/DDBJ whole genome shotgun (WGS) entry which is preliminary data.</text>
</comment>
<evidence type="ECO:0000313" key="3">
    <source>
        <dbReference type="EMBL" id="NJB74027.1"/>
    </source>
</evidence>
<organism evidence="3 4">
    <name type="scientific">Thalassospira tepidiphila</name>
    <dbReference type="NCBI Taxonomy" id="393657"/>
    <lineage>
        <taxon>Bacteria</taxon>
        <taxon>Pseudomonadati</taxon>
        <taxon>Pseudomonadota</taxon>
        <taxon>Alphaproteobacteria</taxon>
        <taxon>Rhodospirillales</taxon>
        <taxon>Thalassospiraceae</taxon>
        <taxon>Thalassospira</taxon>
    </lineage>
</organism>
<dbReference type="InterPro" id="IPR003033">
    <property type="entry name" value="SCP2_sterol-bd_dom"/>
</dbReference>
<reference evidence="3 4" key="1">
    <citation type="submission" date="2020-03" db="EMBL/GenBank/DDBJ databases">
        <title>Genomic Encyclopedia of Type Strains, Phase IV (KMG-IV): sequencing the most valuable type-strain genomes for metagenomic binning, comparative biology and taxonomic classification.</title>
        <authorList>
            <person name="Goeker M."/>
        </authorList>
    </citation>
    <scope>NUCLEOTIDE SEQUENCE [LARGE SCALE GENOMIC DNA]</scope>
    <source>
        <strain evidence="3 4">DSM 18888</strain>
    </source>
</reference>
<sequence>MTESYPSFTPFLLANPFIRNAPALLVERICRHAMATMHHRYRPVFERVAEQEAFALLISPTDLDLQFYLKIDADHPELRPARHIEEETVAAQISGPLPALLELLQGTSDGDALFFSRTLRIEGRTELVVALRNALDGESIDLRSAVAESFGMMGPAARAALGLAEKIYRQLQHDMNRTANALTSPTAKRLLGVEKRASAQAVTLAEIEKTIQRRNRHTRPKPSGAAKDDFALPANP</sequence>
<evidence type="ECO:0000259" key="2">
    <source>
        <dbReference type="Pfam" id="PF02036"/>
    </source>
</evidence>
<accession>A0ABX0WXH3</accession>
<name>A0ABX0WXH3_9PROT</name>
<feature type="region of interest" description="Disordered" evidence="1">
    <location>
        <begin position="213"/>
        <end position="236"/>
    </location>
</feature>
<dbReference type="SUPFAM" id="SSF55718">
    <property type="entry name" value="SCP-like"/>
    <property type="match status" value="1"/>
</dbReference>
<dbReference type="Proteomes" id="UP000556869">
    <property type="component" value="Unassembled WGS sequence"/>
</dbReference>
<keyword evidence="4" id="KW-1185">Reference proteome</keyword>
<proteinExistence type="predicted"/>
<dbReference type="Pfam" id="PF02036">
    <property type="entry name" value="SCP2"/>
    <property type="match status" value="1"/>
</dbReference>
<dbReference type="EMBL" id="JAATJD010000001">
    <property type="protein sequence ID" value="NJB74027.1"/>
    <property type="molecule type" value="Genomic_DNA"/>
</dbReference>